<evidence type="ECO:0000313" key="2">
    <source>
        <dbReference type="Proteomes" id="UP000250078"/>
    </source>
</evidence>
<reference evidence="1 2" key="1">
    <citation type="journal article" date="2016" name="Nat. Commun.">
        <title>Ectomycorrhizal ecology is imprinted in the genome of the dominant symbiotic fungus Cenococcum geophilum.</title>
        <authorList>
            <consortium name="DOE Joint Genome Institute"/>
            <person name="Peter M."/>
            <person name="Kohler A."/>
            <person name="Ohm R.A."/>
            <person name="Kuo A."/>
            <person name="Krutzmann J."/>
            <person name="Morin E."/>
            <person name="Arend M."/>
            <person name="Barry K.W."/>
            <person name="Binder M."/>
            <person name="Choi C."/>
            <person name="Clum A."/>
            <person name="Copeland A."/>
            <person name="Grisel N."/>
            <person name="Haridas S."/>
            <person name="Kipfer T."/>
            <person name="LaButti K."/>
            <person name="Lindquist E."/>
            <person name="Lipzen A."/>
            <person name="Maire R."/>
            <person name="Meier B."/>
            <person name="Mihaltcheva S."/>
            <person name="Molinier V."/>
            <person name="Murat C."/>
            <person name="Poggeler S."/>
            <person name="Quandt C.A."/>
            <person name="Sperisen C."/>
            <person name="Tritt A."/>
            <person name="Tisserant E."/>
            <person name="Crous P.W."/>
            <person name="Henrissat B."/>
            <person name="Nehls U."/>
            <person name="Egli S."/>
            <person name="Spatafora J.W."/>
            <person name="Grigoriev I.V."/>
            <person name="Martin F.M."/>
        </authorList>
    </citation>
    <scope>NUCLEOTIDE SEQUENCE [LARGE SCALE GENOMIC DNA]</scope>
    <source>
        <strain evidence="1 2">1.58</strain>
    </source>
</reference>
<evidence type="ECO:0000313" key="1">
    <source>
        <dbReference type="EMBL" id="OCK86821.1"/>
    </source>
</evidence>
<sequence>MAKEQLVTADQVQQHSEAENCWVMIDGRCGTWPNSRLSTRAALPTIDWAANGCTEVILKHAGTAAYNEVHPPSLLNDHLTPSKRTGKLDTSTLPPSWPQQHQQQSLPAPSPSSPAAASTKPPLETLISSHDFEAVAARTLSKKTWAFFSSAATDLVTVKANRAVFDRAWWQPRVLRSVRDVNTRTRILGCESAVPFFCAPAAMARLAHPEGERAIAAACGRKGVIQCSPAATAAAAAAAAEAASQ</sequence>
<dbReference type="Proteomes" id="UP000250078">
    <property type="component" value="Unassembled WGS sequence"/>
</dbReference>
<keyword evidence="2" id="KW-1185">Reference proteome</keyword>
<protein>
    <submittedName>
        <fullName evidence="1">Uncharacterized protein</fullName>
    </submittedName>
</protein>
<accession>A0ACC8EKL7</accession>
<name>A0ACC8EKL7_9PEZI</name>
<proteinExistence type="predicted"/>
<gene>
    <name evidence="1" type="ORF">K441DRAFT_701717</name>
</gene>
<organism evidence="1 2">
    <name type="scientific">Cenococcum geophilum 1.58</name>
    <dbReference type="NCBI Taxonomy" id="794803"/>
    <lineage>
        <taxon>Eukaryota</taxon>
        <taxon>Fungi</taxon>
        <taxon>Dikarya</taxon>
        <taxon>Ascomycota</taxon>
        <taxon>Pezizomycotina</taxon>
        <taxon>Dothideomycetes</taxon>
        <taxon>Pleosporomycetidae</taxon>
        <taxon>Gloniales</taxon>
        <taxon>Gloniaceae</taxon>
        <taxon>Cenococcum</taxon>
    </lineage>
</organism>
<dbReference type="EMBL" id="KV748285">
    <property type="protein sequence ID" value="OCK86821.1"/>
    <property type="molecule type" value="Genomic_DNA"/>
</dbReference>